<dbReference type="AlphaFoldDB" id="A0AA35X022"/>
<accession>A0AA35X022</accession>
<sequence>MRHKTAPGEQIATGHQKTTSTSKSLTSATQNSKRTGSLKTAYQTPTTQSPTLDEKPYNDAITSTDTYTFKSAYVLLASGKDINLFNDSPTRQSLGKEDAVGLRQNDTGGDSQTNRRGTVLFMALFKRLNSSLDIHEILKTLEVHENKNLHSPVHALLKLLIVSHNKPLVHSAKSSRLSLIKPIDVVAGLNKLSLKYYNQQLIMGEQQDVRRDQEIIHPTRNLSRLYRFRYYAIAWIFVQLFAHFLEERERGEPRIVVIQEELIFVLARLFLLGARNYGRRVPISGGRSGGSGCSIGGMQSGNSDELLQGGR</sequence>
<reference evidence="2" key="1">
    <citation type="submission" date="2023-03" db="EMBL/GenBank/DDBJ databases">
        <authorList>
            <person name="Steffen K."/>
            <person name="Cardenas P."/>
        </authorList>
    </citation>
    <scope>NUCLEOTIDE SEQUENCE</scope>
</reference>
<gene>
    <name evidence="2" type="ORF">GBAR_LOCUS18655</name>
</gene>
<feature type="compositionally biased region" description="Low complexity" evidence="1">
    <location>
        <begin position="17"/>
        <end position="27"/>
    </location>
</feature>
<evidence type="ECO:0000256" key="1">
    <source>
        <dbReference type="SAM" id="MobiDB-lite"/>
    </source>
</evidence>
<feature type="compositionally biased region" description="Polar residues" evidence="1">
    <location>
        <begin position="28"/>
        <end position="51"/>
    </location>
</feature>
<protein>
    <submittedName>
        <fullName evidence="2">Uncharacterized protein</fullName>
    </submittedName>
</protein>
<dbReference type="Proteomes" id="UP001174909">
    <property type="component" value="Unassembled WGS sequence"/>
</dbReference>
<feature type="compositionally biased region" description="Gly residues" evidence="1">
    <location>
        <begin position="287"/>
        <end position="299"/>
    </location>
</feature>
<feature type="region of interest" description="Disordered" evidence="1">
    <location>
        <begin position="287"/>
        <end position="311"/>
    </location>
</feature>
<keyword evidence="3" id="KW-1185">Reference proteome</keyword>
<feature type="region of interest" description="Disordered" evidence="1">
    <location>
        <begin position="1"/>
        <end position="59"/>
    </location>
</feature>
<evidence type="ECO:0000313" key="3">
    <source>
        <dbReference type="Proteomes" id="UP001174909"/>
    </source>
</evidence>
<organism evidence="2 3">
    <name type="scientific">Geodia barretti</name>
    <name type="common">Barrett's horny sponge</name>
    <dbReference type="NCBI Taxonomy" id="519541"/>
    <lineage>
        <taxon>Eukaryota</taxon>
        <taxon>Metazoa</taxon>
        <taxon>Porifera</taxon>
        <taxon>Demospongiae</taxon>
        <taxon>Heteroscleromorpha</taxon>
        <taxon>Tetractinellida</taxon>
        <taxon>Astrophorina</taxon>
        <taxon>Geodiidae</taxon>
        <taxon>Geodia</taxon>
    </lineage>
</organism>
<evidence type="ECO:0000313" key="2">
    <source>
        <dbReference type="EMBL" id="CAI8033070.1"/>
    </source>
</evidence>
<comment type="caution">
    <text evidence="2">The sequence shown here is derived from an EMBL/GenBank/DDBJ whole genome shotgun (WGS) entry which is preliminary data.</text>
</comment>
<dbReference type="EMBL" id="CASHTH010002642">
    <property type="protein sequence ID" value="CAI8033070.1"/>
    <property type="molecule type" value="Genomic_DNA"/>
</dbReference>
<feature type="non-terminal residue" evidence="2">
    <location>
        <position position="1"/>
    </location>
</feature>
<proteinExistence type="predicted"/>
<name>A0AA35X022_GEOBA</name>